<gene>
    <name evidence="3" type="ORF">OFLC_LOCUS11373</name>
</gene>
<dbReference type="Proteomes" id="UP000267606">
    <property type="component" value="Unassembled WGS sequence"/>
</dbReference>
<keyword evidence="2" id="KW-0812">Transmembrane</keyword>
<keyword evidence="2" id="KW-0472">Membrane</keyword>
<evidence type="ECO:0000256" key="1">
    <source>
        <dbReference type="ARBA" id="ARBA00022441"/>
    </source>
</evidence>
<keyword evidence="4" id="KW-1185">Reference proteome</keyword>
<reference evidence="3 4" key="2">
    <citation type="submission" date="2018-11" db="EMBL/GenBank/DDBJ databases">
        <authorList>
            <consortium name="Pathogen Informatics"/>
        </authorList>
    </citation>
    <scope>NUCLEOTIDE SEQUENCE [LARGE SCALE GENOMIC DNA]</scope>
</reference>
<organism evidence="5">
    <name type="scientific">Onchocerca flexuosa</name>
    <dbReference type="NCBI Taxonomy" id="387005"/>
    <lineage>
        <taxon>Eukaryota</taxon>
        <taxon>Metazoa</taxon>
        <taxon>Ecdysozoa</taxon>
        <taxon>Nematoda</taxon>
        <taxon>Chromadorea</taxon>
        <taxon>Rhabditida</taxon>
        <taxon>Spirurina</taxon>
        <taxon>Spiruromorpha</taxon>
        <taxon>Filarioidea</taxon>
        <taxon>Onchocercidae</taxon>
        <taxon>Onchocerca</taxon>
    </lineage>
</organism>
<dbReference type="PANTHER" id="PTHR46375:SF3">
    <property type="entry name" value="KELCH REPEAT AND BTB DOMAIN-CONTAINING PROTEIN 13"/>
    <property type="match status" value="1"/>
</dbReference>
<dbReference type="InterPro" id="IPR052392">
    <property type="entry name" value="Kelch-BTB_domain-containing"/>
</dbReference>
<dbReference type="InterPro" id="IPR006652">
    <property type="entry name" value="Kelch_1"/>
</dbReference>
<dbReference type="Pfam" id="PF01344">
    <property type="entry name" value="Kelch_1"/>
    <property type="match status" value="3"/>
</dbReference>
<dbReference type="Gene3D" id="2.120.10.80">
    <property type="entry name" value="Kelch-type beta propeller"/>
    <property type="match status" value="1"/>
</dbReference>
<dbReference type="SUPFAM" id="SSF117281">
    <property type="entry name" value="Kelch motif"/>
    <property type="match status" value="1"/>
</dbReference>
<keyword evidence="2" id="KW-1133">Transmembrane helix</keyword>
<sequence length="198" mass="21933">VSPLINKRSALGAAVVYDRLYVCGGYDGISSLSSVEVFNPSTNRWTLTTAMNKQRSAAGIAVIDNYIYGNKKKCFAVIGGHDGMSIFNSVERFNVDSGEWQTVKSMCTKRCRLGAATVRGKIYVCGGYDGCQFLKSVEVYEPEKDEWSPLSPMHLKRSRVSLVSNAGVLYAIAGFVIIFIYFKKCAKQWNILNKLLDV</sequence>
<evidence type="ECO:0000313" key="3">
    <source>
        <dbReference type="EMBL" id="VDO75964.1"/>
    </source>
</evidence>
<name>A0A183HV62_9BILA</name>
<dbReference type="SMART" id="SM00612">
    <property type="entry name" value="Kelch"/>
    <property type="match status" value="3"/>
</dbReference>
<evidence type="ECO:0000313" key="4">
    <source>
        <dbReference type="Proteomes" id="UP000267606"/>
    </source>
</evidence>
<dbReference type="InterPro" id="IPR015915">
    <property type="entry name" value="Kelch-typ_b-propeller"/>
</dbReference>
<proteinExistence type="predicted"/>
<feature type="transmembrane region" description="Helical" evidence="2">
    <location>
        <begin position="162"/>
        <end position="182"/>
    </location>
</feature>
<reference evidence="5" key="1">
    <citation type="submission" date="2016-06" db="UniProtKB">
        <authorList>
            <consortium name="WormBaseParasite"/>
        </authorList>
    </citation>
    <scope>IDENTIFICATION</scope>
</reference>
<protein>
    <submittedName>
        <fullName evidence="5">Kelch repeat protein</fullName>
    </submittedName>
</protein>
<accession>A0A183HV62</accession>
<dbReference type="EMBL" id="UZAJ01016366">
    <property type="protein sequence ID" value="VDO75964.1"/>
    <property type="molecule type" value="Genomic_DNA"/>
</dbReference>
<dbReference type="PANTHER" id="PTHR46375">
    <property type="entry name" value="KELCH REPEAT AND BTB DOMAIN-CONTAINING PROTEIN 13-RELATED"/>
    <property type="match status" value="1"/>
</dbReference>
<dbReference type="AlphaFoldDB" id="A0A183HV62"/>
<keyword evidence="1" id="KW-0880">Kelch repeat</keyword>
<evidence type="ECO:0000256" key="2">
    <source>
        <dbReference type="SAM" id="Phobius"/>
    </source>
</evidence>
<dbReference type="WBParaSite" id="OFLC_0001137401-mRNA-1">
    <property type="protein sequence ID" value="OFLC_0001137401-mRNA-1"/>
    <property type="gene ID" value="OFLC_0001137401"/>
</dbReference>
<dbReference type="STRING" id="387005.A0A183HV62"/>
<evidence type="ECO:0000313" key="5">
    <source>
        <dbReference type="WBParaSite" id="OFLC_0001137401-mRNA-1"/>
    </source>
</evidence>